<evidence type="ECO:0000313" key="1">
    <source>
        <dbReference type="EMBL" id="KAF9489405.1"/>
    </source>
</evidence>
<organism evidence="1 2">
    <name type="scientific">Pleurotus eryngii</name>
    <name type="common">Boletus of the steppes</name>
    <dbReference type="NCBI Taxonomy" id="5323"/>
    <lineage>
        <taxon>Eukaryota</taxon>
        <taxon>Fungi</taxon>
        <taxon>Dikarya</taxon>
        <taxon>Basidiomycota</taxon>
        <taxon>Agaricomycotina</taxon>
        <taxon>Agaricomycetes</taxon>
        <taxon>Agaricomycetidae</taxon>
        <taxon>Agaricales</taxon>
        <taxon>Pleurotineae</taxon>
        <taxon>Pleurotaceae</taxon>
        <taxon>Pleurotus</taxon>
    </lineage>
</organism>
<keyword evidence="2" id="KW-1185">Reference proteome</keyword>
<dbReference type="EMBL" id="MU154672">
    <property type="protein sequence ID" value="KAF9489405.1"/>
    <property type="molecule type" value="Genomic_DNA"/>
</dbReference>
<evidence type="ECO:0000313" key="2">
    <source>
        <dbReference type="Proteomes" id="UP000807025"/>
    </source>
</evidence>
<protein>
    <submittedName>
        <fullName evidence="1">Uncharacterized protein</fullName>
    </submittedName>
</protein>
<accession>A0A9P5ZMN2</accession>
<comment type="caution">
    <text evidence="1">The sequence shown here is derived from an EMBL/GenBank/DDBJ whole genome shotgun (WGS) entry which is preliminary data.</text>
</comment>
<dbReference type="OrthoDB" id="2662268at2759"/>
<dbReference type="AlphaFoldDB" id="A0A9P5ZMN2"/>
<reference evidence="1" key="1">
    <citation type="submission" date="2020-11" db="EMBL/GenBank/DDBJ databases">
        <authorList>
            <consortium name="DOE Joint Genome Institute"/>
            <person name="Ahrendt S."/>
            <person name="Riley R."/>
            <person name="Andreopoulos W."/>
            <person name="Labutti K."/>
            <person name="Pangilinan J."/>
            <person name="Ruiz-Duenas F.J."/>
            <person name="Barrasa J.M."/>
            <person name="Sanchez-Garcia M."/>
            <person name="Camarero S."/>
            <person name="Miyauchi S."/>
            <person name="Serrano A."/>
            <person name="Linde D."/>
            <person name="Babiker R."/>
            <person name="Drula E."/>
            <person name="Ayuso-Fernandez I."/>
            <person name="Pacheco R."/>
            <person name="Padilla G."/>
            <person name="Ferreira P."/>
            <person name="Barriuso J."/>
            <person name="Kellner H."/>
            <person name="Castanera R."/>
            <person name="Alfaro M."/>
            <person name="Ramirez L."/>
            <person name="Pisabarro A.G."/>
            <person name="Kuo A."/>
            <person name="Tritt A."/>
            <person name="Lipzen A."/>
            <person name="He G."/>
            <person name="Yan M."/>
            <person name="Ng V."/>
            <person name="Cullen D."/>
            <person name="Martin F."/>
            <person name="Rosso M.-N."/>
            <person name="Henrissat B."/>
            <person name="Hibbett D."/>
            <person name="Martinez A.T."/>
            <person name="Grigoriev I.V."/>
        </authorList>
    </citation>
    <scope>NUCLEOTIDE SEQUENCE</scope>
    <source>
        <strain evidence="1">ATCC 90797</strain>
    </source>
</reference>
<proteinExistence type="predicted"/>
<gene>
    <name evidence="1" type="ORF">BDN71DRAFT_1401702</name>
</gene>
<dbReference type="Proteomes" id="UP000807025">
    <property type="component" value="Unassembled WGS sequence"/>
</dbReference>
<name>A0A9P5ZMN2_PLEER</name>
<sequence length="194" mass="21559">MAYHNPIHPTIQSGQQSGFSSLGSAVPPFLSAKRKRVPQLLFTPSSKWGASFGRTNQNRPISFDMNGYHGQGIRMNEISARGAPALGAMMFGANDIVFPANVRRITFRICWPGYQHVEWTRSVEVVTSSGPMTRLQLARAITDNYVNYISHTAYATSADPTWPLSSATFPRLVLVALWNVYEDSWQADVAFDFA</sequence>